<keyword evidence="1 3" id="KW-0378">Hydrolase</keyword>
<evidence type="ECO:0000313" key="3">
    <source>
        <dbReference type="EMBL" id="SEL71760.1"/>
    </source>
</evidence>
<dbReference type="PIRSF" id="PIRSF005962">
    <property type="entry name" value="Pept_M20D_amidohydro"/>
    <property type="match status" value="1"/>
</dbReference>
<dbReference type="PANTHER" id="PTHR11014">
    <property type="entry name" value="PEPTIDASE M20 FAMILY MEMBER"/>
    <property type="match status" value="1"/>
</dbReference>
<feature type="binding site" evidence="2">
    <location>
        <position position="138"/>
    </location>
    <ligand>
        <name>Mn(2+)</name>
        <dbReference type="ChEBI" id="CHEBI:29035"/>
        <label>2</label>
    </ligand>
</feature>
<dbReference type="Proteomes" id="UP000198521">
    <property type="component" value="Unassembled WGS sequence"/>
</dbReference>
<feature type="binding site" evidence="2">
    <location>
        <position position="405"/>
    </location>
    <ligand>
        <name>Mn(2+)</name>
        <dbReference type="ChEBI" id="CHEBI:29035"/>
        <label>2</label>
    </ligand>
</feature>
<dbReference type="GO" id="GO:0016787">
    <property type="term" value="F:hydrolase activity"/>
    <property type="evidence" value="ECO:0007669"/>
    <property type="project" value="UniProtKB-KW"/>
</dbReference>
<proteinExistence type="predicted"/>
<dbReference type="AlphaFoldDB" id="A0A1H7SGL1"/>
<name>A0A1H7SGL1_AQUAM</name>
<dbReference type="PANTHER" id="PTHR11014:SF63">
    <property type="entry name" value="METALLOPEPTIDASE, PUTATIVE (AFU_ORTHOLOGUE AFUA_6G09600)-RELATED"/>
    <property type="match status" value="1"/>
</dbReference>
<dbReference type="SUPFAM" id="SSF53187">
    <property type="entry name" value="Zn-dependent exopeptidases"/>
    <property type="match status" value="1"/>
</dbReference>
<sequence length="433" mass="48518">MICYKAVLNTTFLIVFLFCGLVAFGQEVSITSSIHKGIQQRTDDIFDSLVKIRRDFHMNPEVSEQEKRTAQKIKEYLLSIGLEVETNVGGNGVVGILKGAKEGKKIAWRADIDAMPSEIPDVVDFKSKTEGVRHICGHDVHATIALGIANVLASQKEQLEGTVYFIFQPSEENYKGAKAMIKDGLFDLIKPDEIYGAHIAPLPATMISTKPEWLFADYKMIEVVYMNSTDNDAMIEYTKTLLKSFQNVKSGSEFFDPQSLLSPTIGLANPNTIFKDYTTVSDNFSVKEIDDLISIKTYVGSSVFNELDKISPLVQQKIKSSKYKTKLINVSYSGDRANLMNDKKLTNEVMNSISKLYGQQNVIRLYGEMPDGRGDDFAYFQERVPGVYFFLGGSNFEKGIISMPHAPNFAIDENCIKTGVNYFSSMIVERLYD</sequence>
<dbReference type="InterPro" id="IPR017439">
    <property type="entry name" value="Amidohydrolase"/>
</dbReference>
<dbReference type="Gene3D" id="3.40.630.10">
    <property type="entry name" value="Zn peptidases"/>
    <property type="match status" value="1"/>
</dbReference>
<accession>A0A1H7SGL1</accession>
<keyword evidence="4" id="KW-1185">Reference proteome</keyword>
<dbReference type="Gene3D" id="3.30.70.360">
    <property type="match status" value="1"/>
</dbReference>
<feature type="binding site" evidence="2">
    <location>
        <position position="172"/>
    </location>
    <ligand>
        <name>Mn(2+)</name>
        <dbReference type="ChEBI" id="CHEBI:29035"/>
        <label>2</label>
    </ligand>
</feature>
<feature type="binding site" evidence="2">
    <location>
        <position position="136"/>
    </location>
    <ligand>
        <name>Mn(2+)</name>
        <dbReference type="ChEBI" id="CHEBI:29035"/>
        <label>2</label>
    </ligand>
</feature>
<organism evidence="3 4">
    <name type="scientific">Aquimarina amphilecti</name>
    <dbReference type="NCBI Taxonomy" id="1038014"/>
    <lineage>
        <taxon>Bacteria</taxon>
        <taxon>Pseudomonadati</taxon>
        <taxon>Bacteroidota</taxon>
        <taxon>Flavobacteriia</taxon>
        <taxon>Flavobacteriales</taxon>
        <taxon>Flavobacteriaceae</taxon>
        <taxon>Aquimarina</taxon>
    </lineage>
</organism>
<dbReference type="RefSeq" id="WP_170837094.1">
    <property type="nucleotide sequence ID" value="NZ_FOAB01000005.1"/>
</dbReference>
<dbReference type="Pfam" id="PF01546">
    <property type="entry name" value="Peptidase_M20"/>
    <property type="match status" value="1"/>
</dbReference>
<dbReference type="InterPro" id="IPR002933">
    <property type="entry name" value="Peptidase_M20"/>
</dbReference>
<protein>
    <submittedName>
        <fullName evidence="3">Amidohydrolase</fullName>
    </submittedName>
</protein>
<gene>
    <name evidence="3" type="ORF">SAMN04487910_3159</name>
</gene>
<dbReference type="NCBIfam" id="TIGR01891">
    <property type="entry name" value="amidohydrolases"/>
    <property type="match status" value="1"/>
</dbReference>
<evidence type="ECO:0000256" key="1">
    <source>
        <dbReference type="ARBA" id="ARBA00022801"/>
    </source>
</evidence>
<keyword evidence="2" id="KW-0479">Metal-binding</keyword>
<evidence type="ECO:0000313" key="4">
    <source>
        <dbReference type="Proteomes" id="UP000198521"/>
    </source>
</evidence>
<comment type="cofactor">
    <cofactor evidence="2">
        <name>Mn(2+)</name>
        <dbReference type="ChEBI" id="CHEBI:29035"/>
    </cofactor>
    <text evidence="2">The Mn(2+) ion enhances activity.</text>
</comment>
<reference evidence="3 4" key="1">
    <citation type="submission" date="2016-10" db="EMBL/GenBank/DDBJ databases">
        <authorList>
            <person name="de Groot N.N."/>
        </authorList>
    </citation>
    <scope>NUCLEOTIDE SEQUENCE [LARGE SCALE GENOMIC DNA]</scope>
    <source>
        <strain evidence="3 4">DSM 25232</strain>
    </source>
</reference>
<keyword evidence="2" id="KW-0464">Manganese</keyword>
<dbReference type="GO" id="GO:0046872">
    <property type="term" value="F:metal ion binding"/>
    <property type="evidence" value="ECO:0007669"/>
    <property type="project" value="UniProtKB-KW"/>
</dbReference>
<evidence type="ECO:0000256" key="2">
    <source>
        <dbReference type="PIRSR" id="PIRSR005962-1"/>
    </source>
</evidence>
<dbReference type="STRING" id="1038014.SAMN04487910_3159"/>
<dbReference type="EMBL" id="FOAB01000005">
    <property type="protein sequence ID" value="SEL71760.1"/>
    <property type="molecule type" value="Genomic_DNA"/>
</dbReference>
<feature type="binding site" evidence="2">
    <location>
        <position position="198"/>
    </location>
    <ligand>
        <name>Mn(2+)</name>
        <dbReference type="ChEBI" id="CHEBI:29035"/>
        <label>2</label>
    </ligand>
</feature>